<dbReference type="RefSeq" id="WP_377613388.1">
    <property type="nucleotide sequence ID" value="NZ_JAHVEY010000010.1"/>
</dbReference>
<dbReference type="InterPro" id="IPR019861">
    <property type="entry name" value="PorP/SprF_Bacteroidetes"/>
</dbReference>
<dbReference type="EMBL" id="JBHUPA010000037">
    <property type="protein sequence ID" value="MFD2965420.1"/>
    <property type="molecule type" value="Genomic_DNA"/>
</dbReference>
<sequence length="335" mass="37350">MDKHNIKRLVIVLTLALGLGEVKAQQNIQFTQYIFNSLSVNPAYAGYKEEWFAQMALRSQWTGIDGAPKTGQASIDGVLGMNKNTGVGLQVTADKLGAQSATSVYANYAYRLRLDAEDTQRLSFGIGAGITQYGLDGNELRTTYPGDPTIPPGKINSTIPDIRFGVYYYNPRWYLGVSMMDLLSGDQSNNIFRWDANATSNLKRKRHMYLIGGALFDLSEDMKLRPSVMVMEDFKGPTNVDLNAMFIFGERVWLGAGYRMGLKMGKSYANGQQNLRSSNAITGVAQFYVTERLRIGYSYDHILSRLSSVQNGTHEVTIGLTFPQSGYRLISPRFF</sequence>
<dbReference type="NCBIfam" id="TIGR03519">
    <property type="entry name" value="T9SS_PorP_fam"/>
    <property type="match status" value="1"/>
</dbReference>
<evidence type="ECO:0000313" key="2">
    <source>
        <dbReference type="Proteomes" id="UP001597560"/>
    </source>
</evidence>
<evidence type="ECO:0000313" key="1">
    <source>
        <dbReference type="EMBL" id="MFD2965420.1"/>
    </source>
</evidence>
<accession>A0ABW6B9Y8</accession>
<keyword evidence="2" id="KW-1185">Reference proteome</keyword>
<comment type="caution">
    <text evidence="1">The sequence shown here is derived from an EMBL/GenBank/DDBJ whole genome shotgun (WGS) entry which is preliminary data.</text>
</comment>
<dbReference type="Proteomes" id="UP001597560">
    <property type="component" value="Unassembled WGS sequence"/>
</dbReference>
<dbReference type="Pfam" id="PF11751">
    <property type="entry name" value="PorP_SprF"/>
    <property type="match status" value="1"/>
</dbReference>
<protein>
    <submittedName>
        <fullName evidence="1">Type IX secretion system membrane protein PorP/SprF</fullName>
    </submittedName>
</protein>
<proteinExistence type="predicted"/>
<name>A0ABW6B9Y8_9SPHI</name>
<gene>
    <name evidence="1" type="ORF">ACFS6J_26710</name>
</gene>
<organism evidence="1 2">
    <name type="scientific">Olivibacter jilunii</name>
    <dbReference type="NCBI Taxonomy" id="985016"/>
    <lineage>
        <taxon>Bacteria</taxon>
        <taxon>Pseudomonadati</taxon>
        <taxon>Bacteroidota</taxon>
        <taxon>Sphingobacteriia</taxon>
        <taxon>Sphingobacteriales</taxon>
        <taxon>Sphingobacteriaceae</taxon>
        <taxon>Olivibacter</taxon>
    </lineage>
</organism>
<reference evidence="2" key="1">
    <citation type="journal article" date="2019" name="Int. J. Syst. Evol. Microbiol.">
        <title>The Global Catalogue of Microorganisms (GCM) 10K type strain sequencing project: providing services to taxonomists for standard genome sequencing and annotation.</title>
        <authorList>
            <consortium name="The Broad Institute Genomics Platform"/>
            <consortium name="The Broad Institute Genome Sequencing Center for Infectious Disease"/>
            <person name="Wu L."/>
            <person name="Ma J."/>
        </authorList>
    </citation>
    <scope>NUCLEOTIDE SEQUENCE [LARGE SCALE GENOMIC DNA]</scope>
    <source>
        <strain evidence="2">KCTC 23098</strain>
    </source>
</reference>